<feature type="binding site" evidence="2">
    <location>
        <begin position="196"/>
        <end position="197"/>
    </location>
    <ligand>
        <name>ATP</name>
        <dbReference type="ChEBI" id="CHEBI:30616"/>
    </ligand>
</feature>
<dbReference type="CDD" id="cd03109">
    <property type="entry name" value="DTBS"/>
    <property type="match status" value="1"/>
</dbReference>
<dbReference type="UniPathway" id="UPA00078">
    <property type="reaction ID" value="UER00161"/>
</dbReference>
<comment type="caution">
    <text evidence="2">Lacks conserved residue(s) required for the propagation of feature annotation.</text>
</comment>
<name>A0A0G3EG06_9BACT</name>
<organism evidence="3 4">
    <name type="scientific">Kiritimatiella glycovorans</name>
    <dbReference type="NCBI Taxonomy" id="1307763"/>
    <lineage>
        <taxon>Bacteria</taxon>
        <taxon>Pseudomonadati</taxon>
        <taxon>Kiritimatiellota</taxon>
        <taxon>Kiritimatiellia</taxon>
        <taxon>Kiritimatiellales</taxon>
        <taxon>Kiritimatiellaceae</taxon>
        <taxon>Kiritimatiella</taxon>
    </lineage>
</organism>
<dbReference type="GO" id="GO:0009102">
    <property type="term" value="P:biotin biosynthetic process"/>
    <property type="evidence" value="ECO:0007669"/>
    <property type="project" value="UniProtKB-UniRule"/>
</dbReference>
<dbReference type="NCBIfam" id="TIGR00347">
    <property type="entry name" value="bioD"/>
    <property type="match status" value="1"/>
</dbReference>
<comment type="similarity">
    <text evidence="2">Belongs to the dethiobiotin synthetase family.</text>
</comment>
<keyword evidence="4" id="KW-1185">Reference proteome</keyword>
<comment type="subunit">
    <text evidence="2">Homodimer.</text>
</comment>
<feature type="binding site" evidence="2">
    <location>
        <begin position="29"/>
        <end position="34"/>
    </location>
    <ligand>
        <name>ATP</name>
        <dbReference type="ChEBI" id="CHEBI:30616"/>
    </ligand>
</feature>
<dbReference type="KEGG" id="vbl:L21SP4_00481"/>
<dbReference type="InterPro" id="IPR027417">
    <property type="entry name" value="P-loop_NTPase"/>
</dbReference>
<keyword evidence="2" id="KW-0479">Metal-binding</keyword>
<gene>
    <name evidence="3" type="primary">bioD1</name>
    <name evidence="2" type="synonym">bioD</name>
    <name evidence="3" type="ORF">L21SP4_00481</name>
</gene>
<dbReference type="Proteomes" id="UP000035268">
    <property type="component" value="Chromosome"/>
</dbReference>
<dbReference type="STRING" id="1307763.L21SP4_00481"/>
<dbReference type="Gene3D" id="3.40.50.300">
    <property type="entry name" value="P-loop containing nucleotide triphosphate hydrolases"/>
    <property type="match status" value="1"/>
</dbReference>
<keyword evidence="2" id="KW-0963">Cytoplasm</keyword>
<keyword evidence="1 2" id="KW-0093">Biotin biosynthesis</keyword>
<feature type="binding site" evidence="2">
    <location>
        <position position="72"/>
    </location>
    <ligand>
        <name>ATP</name>
        <dbReference type="ChEBI" id="CHEBI:30616"/>
    </ligand>
</feature>
<reference evidence="4" key="1">
    <citation type="submission" date="2015-02" db="EMBL/GenBank/DDBJ databases">
        <title>Description and complete genome sequence of the first cultured representative of the subdivision 5 of the Verrucomicrobia phylum.</title>
        <authorList>
            <person name="Spring S."/>
            <person name="Bunk B."/>
            <person name="Sproer C."/>
            <person name="Klenk H.-P."/>
        </authorList>
    </citation>
    <scope>NUCLEOTIDE SEQUENCE [LARGE SCALE GENOMIC DNA]</scope>
    <source>
        <strain evidence="4">L21-Fru-AB</strain>
    </source>
</reference>
<comment type="subcellular location">
    <subcellularLocation>
        <location evidence="2">Cytoplasm</location>
    </subcellularLocation>
</comment>
<comment type="cofactor">
    <cofactor evidence="2">
        <name>Mg(2+)</name>
        <dbReference type="ChEBI" id="CHEBI:18420"/>
    </cofactor>
</comment>
<feature type="binding site" evidence="2">
    <location>
        <position position="33"/>
    </location>
    <ligand>
        <name>Mg(2+)</name>
        <dbReference type="ChEBI" id="CHEBI:18420"/>
    </ligand>
</feature>
<dbReference type="Pfam" id="PF13500">
    <property type="entry name" value="AAA_26"/>
    <property type="match status" value="1"/>
</dbReference>
<dbReference type="PANTHER" id="PTHR43210:SF5">
    <property type="entry name" value="DETHIOBIOTIN SYNTHETASE"/>
    <property type="match status" value="1"/>
</dbReference>
<dbReference type="EC" id="6.3.3.3" evidence="2"/>
<dbReference type="EMBL" id="CP010904">
    <property type="protein sequence ID" value="AKJ63760.1"/>
    <property type="molecule type" value="Genomic_DNA"/>
</dbReference>
<dbReference type="GO" id="GO:0004141">
    <property type="term" value="F:dethiobiotin synthase activity"/>
    <property type="evidence" value="ECO:0007669"/>
    <property type="project" value="UniProtKB-UniRule"/>
</dbReference>
<feature type="binding site" evidence="2">
    <location>
        <position position="72"/>
    </location>
    <ligand>
        <name>Mg(2+)</name>
        <dbReference type="ChEBI" id="CHEBI:18420"/>
    </ligand>
</feature>
<feature type="active site" evidence="2">
    <location>
        <position position="54"/>
    </location>
</feature>
<dbReference type="AlphaFoldDB" id="A0A0G3EG06"/>
<proteinExistence type="inferred from homology"/>
<keyword evidence="2 3" id="KW-0436">Ligase</keyword>
<comment type="pathway">
    <text evidence="2">Cofactor biosynthesis; biotin biosynthesis; biotin from 7,8-diaminononanoate: step 1/2.</text>
</comment>
<evidence type="ECO:0000313" key="4">
    <source>
        <dbReference type="Proteomes" id="UP000035268"/>
    </source>
</evidence>
<feature type="binding site" evidence="2">
    <location>
        <begin position="136"/>
        <end position="139"/>
    </location>
    <ligand>
        <name>ATP</name>
        <dbReference type="ChEBI" id="CHEBI:30616"/>
    </ligand>
</feature>
<protein>
    <recommendedName>
        <fullName evidence="2">ATP-dependent dethiobiotin synthetase BioD</fullName>
        <ecNumber evidence="2">6.3.3.3</ecNumber>
    </recommendedName>
    <alternativeName>
        <fullName evidence="2">DTB synthetase</fullName>
        <shortName evidence="2">DTBS</shortName>
    </alternativeName>
    <alternativeName>
        <fullName evidence="2">Dethiobiotin synthase</fullName>
    </alternativeName>
</protein>
<evidence type="ECO:0000313" key="3">
    <source>
        <dbReference type="EMBL" id="AKJ63760.1"/>
    </source>
</evidence>
<dbReference type="GO" id="GO:0000287">
    <property type="term" value="F:magnesium ion binding"/>
    <property type="evidence" value="ECO:0007669"/>
    <property type="project" value="UniProtKB-UniRule"/>
</dbReference>
<reference evidence="3 4" key="2">
    <citation type="journal article" date="2016" name="ISME J.">
        <title>Characterization of the first cultured representative of Verrucomicrobia subdivision 5 indicates the proposal of a novel phylum.</title>
        <authorList>
            <person name="Spring S."/>
            <person name="Bunk B."/>
            <person name="Sproer C."/>
            <person name="Schumann P."/>
            <person name="Rohde M."/>
            <person name="Tindall B.J."/>
            <person name="Klenk H.P."/>
        </authorList>
    </citation>
    <scope>NUCLEOTIDE SEQUENCE [LARGE SCALE GENOMIC DNA]</scope>
    <source>
        <strain evidence="3 4">L21-Fru-AB</strain>
    </source>
</reference>
<feature type="binding site" evidence="2">
    <location>
        <position position="58"/>
    </location>
    <ligand>
        <name>substrate</name>
    </ligand>
</feature>
<dbReference type="GO" id="GO:0005524">
    <property type="term" value="F:ATP binding"/>
    <property type="evidence" value="ECO:0007669"/>
    <property type="project" value="UniProtKB-UniRule"/>
</dbReference>
<evidence type="ECO:0000256" key="1">
    <source>
        <dbReference type="ARBA" id="ARBA00022756"/>
    </source>
</evidence>
<accession>A0A0G3EG06</accession>
<dbReference type="SUPFAM" id="SSF52540">
    <property type="entry name" value="P-loop containing nucleoside triphosphate hydrolases"/>
    <property type="match status" value="1"/>
</dbReference>
<sequence>MIPAVLKTGQGGDDRHRPAGIFITGTDTGIGKTVLTAALLMELRARGLDAVPMKPVQTGAEPGPGGGLRAPDLEFALRAAGMDPDADTRARMAPQLFREPCSPHLAAELEGRTVDPEQILTAWNQLGAAHEFVLAEGAGGVLVPVDRERTMLDLMRAMGCPVLVAARPSLGTLNHSLLTLHELARAGLRVAGLVLIESTPERAPCVEEDNRRTLERLGGVPVYGPLPYCEGLGGSDDPGALLRERCGGTAAEIADAALLMTGG</sequence>
<keyword evidence="2" id="KW-0460">Magnesium</keyword>
<dbReference type="InterPro" id="IPR004472">
    <property type="entry name" value="DTB_synth_BioD"/>
</dbReference>
<dbReference type="PATRIC" id="fig|1609981.3.peg.507"/>
<keyword evidence="2" id="KW-0547">Nucleotide-binding</keyword>
<keyword evidence="2" id="KW-0067">ATP-binding</keyword>
<comment type="catalytic activity">
    <reaction evidence="2">
        <text>(7R,8S)-7,8-diammoniononanoate + CO2 + ATP = (4R,5S)-dethiobiotin + ADP + phosphate + 3 H(+)</text>
        <dbReference type="Rhea" id="RHEA:15805"/>
        <dbReference type="ChEBI" id="CHEBI:15378"/>
        <dbReference type="ChEBI" id="CHEBI:16526"/>
        <dbReference type="ChEBI" id="CHEBI:30616"/>
        <dbReference type="ChEBI" id="CHEBI:43474"/>
        <dbReference type="ChEBI" id="CHEBI:149469"/>
        <dbReference type="ChEBI" id="CHEBI:149473"/>
        <dbReference type="ChEBI" id="CHEBI:456216"/>
        <dbReference type="EC" id="6.3.3.3"/>
    </reaction>
</comment>
<evidence type="ECO:0000256" key="2">
    <source>
        <dbReference type="HAMAP-Rule" id="MF_00336"/>
    </source>
</evidence>
<feature type="binding site" evidence="2">
    <location>
        <position position="136"/>
    </location>
    <ligand>
        <name>Mg(2+)</name>
        <dbReference type="ChEBI" id="CHEBI:18420"/>
    </ligand>
</feature>
<dbReference type="GO" id="GO:0005829">
    <property type="term" value="C:cytosol"/>
    <property type="evidence" value="ECO:0007669"/>
    <property type="project" value="TreeGrafter"/>
</dbReference>
<comment type="function">
    <text evidence="2">Catalyzes a mechanistically unusual reaction, the ATP-dependent insertion of CO2 between the N7 and N8 nitrogen atoms of 7,8-diaminopelargonic acid (DAPA, also called 7,8-diammoniononanoate) to form a ureido ring.</text>
</comment>
<dbReference type="HAMAP" id="MF_00336">
    <property type="entry name" value="BioD"/>
    <property type="match status" value="1"/>
</dbReference>
<dbReference type="PANTHER" id="PTHR43210">
    <property type="entry name" value="DETHIOBIOTIN SYNTHETASE"/>
    <property type="match status" value="1"/>
</dbReference>